<dbReference type="EMBL" id="JARKIF010000005">
    <property type="protein sequence ID" value="KAJ7639081.1"/>
    <property type="molecule type" value="Genomic_DNA"/>
</dbReference>
<dbReference type="AlphaFoldDB" id="A0AAD7C594"/>
<dbReference type="NCBIfam" id="NF037959">
    <property type="entry name" value="MFS_SpdSyn"/>
    <property type="match status" value="1"/>
</dbReference>
<feature type="transmembrane region" description="Helical" evidence="2">
    <location>
        <begin position="172"/>
        <end position="190"/>
    </location>
</feature>
<keyword evidence="4" id="KW-1185">Reference proteome</keyword>
<dbReference type="Pfam" id="PF01564">
    <property type="entry name" value="Spermine_synth"/>
    <property type="match status" value="1"/>
</dbReference>
<keyword evidence="2" id="KW-1133">Transmembrane helix</keyword>
<name>A0AAD7C594_9AGAR</name>
<feature type="transmembrane region" description="Helical" evidence="2">
    <location>
        <begin position="12"/>
        <end position="33"/>
    </location>
</feature>
<accession>A0AAD7C594</accession>
<feature type="transmembrane region" description="Helical" evidence="2">
    <location>
        <begin position="74"/>
        <end position="92"/>
    </location>
</feature>
<keyword evidence="1" id="KW-0620">Polyamine biosynthesis</keyword>
<dbReference type="PANTHER" id="PTHR43317:SF1">
    <property type="entry name" value="THERMOSPERMINE SYNTHASE ACAULIS5"/>
    <property type="match status" value="1"/>
</dbReference>
<feature type="transmembrane region" description="Helical" evidence="2">
    <location>
        <begin position="112"/>
        <end position="129"/>
    </location>
</feature>
<reference evidence="3" key="1">
    <citation type="submission" date="2023-03" db="EMBL/GenBank/DDBJ databases">
        <title>Massive genome expansion in bonnet fungi (Mycena s.s.) driven by repeated elements and novel gene families across ecological guilds.</title>
        <authorList>
            <consortium name="Lawrence Berkeley National Laboratory"/>
            <person name="Harder C.B."/>
            <person name="Miyauchi S."/>
            <person name="Viragh M."/>
            <person name="Kuo A."/>
            <person name="Thoen E."/>
            <person name="Andreopoulos B."/>
            <person name="Lu D."/>
            <person name="Skrede I."/>
            <person name="Drula E."/>
            <person name="Henrissat B."/>
            <person name="Morin E."/>
            <person name="Kohler A."/>
            <person name="Barry K."/>
            <person name="LaButti K."/>
            <person name="Morin E."/>
            <person name="Salamov A."/>
            <person name="Lipzen A."/>
            <person name="Mereny Z."/>
            <person name="Hegedus B."/>
            <person name="Baldrian P."/>
            <person name="Stursova M."/>
            <person name="Weitz H."/>
            <person name="Taylor A."/>
            <person name="Grigoriev I.V."/>
            <person name="Nagy L.G."/>
            <person name="Martin F."/>
            <person name="Kauserud H."/>
        </authorList>
    </citation>
    <scope>NUCLEOTIDE SEQUENCE</scope>
    <source>
        <strain evidence="3">9284</strain>
    </source>
</reference>
<dbReference type="Proteomes" id="UP001221142">
    <property type="component" value="Unassembled WGS sequence"/>
</dbReference>
<evidence type="ECO:0000313" key="4">
    <source>
        <dbReference type="Proteomes" id="UP001221142"/>
    </source>
</evidence>
<keyword evidence="2" id="KW-0472">Membrane</keyword>
<organism evidence="3 4">
    <name type="scientific">Roridomyces roridus</name>
    <dbReference type="NCBI Taxonomy" id="1738132"/>
    <lineage>
        <taxon>Eukaryota</taxon>
        <taxon>Fungi</taxon>
        <taxon>Dikarya</taxon>
        <taxon>Basidiomycota</taxon>
        <taxon>Agaricomycotina</taxon>
        <taxon>Agaricomycetes</taxon>
        <taxon>Agaricomycetidae</taxon>
        <taxon>Agaricales</taxon>
        <taxon>Marasmiineae</taxon>
        <taxon>Mycenaceae</taxon>
        <taxon>Roridomyces</taxon>
    </lineage>
</organism>
<sequence>MSLPLPSGAWGASCRLGVTLIALAALSLVRFVYERALVPLYGSGPTTHTLNAVVVSAALVAAVKPFRIFQTRTLLIAGVLFAGAPLSTYWVAVRTARWGRPVVGPLVTHLTVLAPLVSVVTALVVDFHFENSTTSRRTFGYRVFAGLACFGATTRLSGFWEGVSYLNGVSDSQIYLGLAAALFNLWIIALQTRRPAVPRKNLKRAAKDASSPVTKPSLVLVFNLLWWNLHPWLASPVLPHPLPQPYTHPKFPLQILYSVQSTTGLIVVGDALPPPTYQGGQDSEMHSLRYLRASHSLLGGTWMGGKIATIDEAPPLRDSFGTPMGDSIYGAFVLQEAARLVETNTTPERALIIGLGAGISATAFSRHNIATTIVEIDPAVYDAARLYFGLPAHPPSNLFLEDARAWAARRRAEKQNTLFDIVVHDCFSGGGVPEHIFTIQFWDDLKTQVAPQGIVVVNFAGMIKSESARMISQTLAKSFGTCRVFHDAQKPITEEEYETETINMAFFCALHNDPLTFRKALSADYLDSYLREFVLSSLAEREVDLRLLTGKLDDRFVLTDSHNPLGRIQDEFAHHHWWLMRQVLPNVFWETY</sequence>
<comment type="caution">
    <text evidence="3">The sequence shown here is derived from an EMBL/GenBank/DDBJ whole genome shotgun (WGS) entry which is preliminary data.</text>
</comment>
<gene>
    <name evidence="3" type="ORF">FB45DRAFT_904653</name>
</gene>
<proteinExistence type="predicted"/>
<evidence type="ECO:0000256" key="2">
    <source>
        <dbReference type="SAM" id="Phobius"/>
    </source>
</evidence>
<dbReference type="PANTHER" id="PTHR43317">
    <property type="entry name" value="THERMOSPERMINE SYNTHASE ACAULIS5"/>
    <property type="match status" value="1"/>
</dbReference>
<keyword evidence="2" id="KW-0812">Transmembrane</keyword>
<feature type="transmembrane region" description="Helical" evidence="2">
    <location>
        <begin position="141"/>
        <end position="160"/>
    </location>
</feature>
<protein>
    <submittedName>
        <fullName evidence="3">Spermidine synthase</fullName>
    </submittedName>
</protein>
<dbReference type="GO" id="GO:0006596">
    <property type="term" value="P:polyamine biosynthetic process"/>
    <property type="evidence" value="ECO:0007669"/>
    <property type="project" value="UniProtKB-KW"/>
</dbReference>
<evidence type="ECO:0000313" key="3">
    <source>
        <dbReference type="EMBL" id="KAJ7639081.1"/>
    </source>
</evidence>
<evidence type="ECO:0000256" key="1">
    <source>
        <dbReference type="ARBA" id="ARBA00023115"/>
    </source>
</evidence>
<dbReference type="InterPro" id="IPR029063">
    <property type="entry name" value="SAM-dependent_MTases_sf"/>
</dbReference>
<dbReference type="SUPFAM" id="SSF53335">
    <property type="entry name" value="S-adenosyl-L-methionine-dependent methyltransferases"/>
    <property type="match status" value="1"/>
</dbReference>
<dbReference type="Gene3D" id="3.40.50.150">
    <property type="entry name" value="Vaccinia Virus protein VP39"/>
    <property type="match status" value="1"/>
</dbReference>